<name>A0A875S4M6_EENNA</name>
<evidence type="ECO:0000256" key="1">
    <source>
        <dbReference type="SAM" id="MobiDB-lite"/>
    </source>
</evidence>
<sequence>MKPSLADLINGSVKVKRFKDRLDIKAENNTFEKLQNYDSLSTFLKHIEDYVRLLSDTLQQVVQNIDTVSTQNMVMWVSKGYEEINIVCFNLETINQLTDSILRILDTSTDNIDFLLSTVSSICEFTVDANKSIQILKAIATIGIRYNEISNSIMSSIEAEIATGFEEVLQLKTQMDVFIKEDGYKITLNQILSQQAHTYKEGVGSSDMKLPLFDKDVAATVKQFIRLLTRMDPISVSLSYIPQELKMFNAISKEKYPSCVLELVGTYRKLIRDFTVLESEISELQDQIIGSRWKHIFDSLAEEFEGILEGSHSKEQLNYANFILEYLCLILADGVIKDDDYNNRYDSLVAALSESAPSKNRSVSTSSTSSSDSSTGRRMFKGQKFINSLDLKPVMIEGTPMSIRHPRECKDFIGSLSNIDKTQLRRDSKDVVDQLMKELGVHAEDKENAAELAQARLQARSHLVGSRTPMREKNNTYYEADKVRTTSGAAY</sequence>
<proteinExistence type="predicted"/>
<organism evidence="2 3">
    <name type="scientific">Eeniella nana</name>
    <name type="common">Yeast</name>
    <name type="synonym">Brettanomyces nanus</name>
    <dbReference type="NCBI Taxonomy" id="13502"/>
    <lineage>
        <taxon>Eukaryota</taxon>
        <taxon>Fungi</taxon>
        <taxon>Dikarya</taxon>
        <taxon>Ascomycota</taxon>
        <taxon>Saccharomycotina</taxon>
        <taxon>Pichiomycetes</taxon>
        <taxon>Pichiales</taxon>
        <taxon>Pichiaceae</taxon>
        <taxon>Brettanomyces</taxon>
    </lineage>
</organism>
<feature type="region of interest" description="Disordered" evidence="1">
    <location>
        <begin position="358"/>
        <end position="377"/>
    </location>
</feature>
<dbReference type="GO" id="GO:0005938">
    <property type="term" value="C:cell cortex"/>
    <property type="evidence" value="ECO:0007669"/>
    <property type="project" value="TreeGrafter"/>
</dbReference>
<dbReference type="Pfam" id="PF08580">
    <property type="entry name" value="KAR9"/>
    <property type="match status" value="1"/>
</dbReference>
<keyword evidence="3" id="KW-1185">Reference proteome</keyword>
<dbReference type="Proteomes" id="UP000662931">
    <property type="component" value="Chromosome 4"/>
</dbReference>
<protein>
    <submittedName>
        <fullName evidence="2">Uncharacterized protein</fullName>
    </submittedName>
</protein>
<dbReference type="OrthoDB" id="5559380at2759"/>
<dbReference type="InterPro" id="IPR013889">
    <property type="entry name" value="Karyogamy_KAR9"/>
</dbReference>
<dbReference type="GO" id="GO:0030473">
    <property type="term" value="P:nuclear migration along microtubule"/>
    <property type="evidence" value="ECO:0007669"/>
    <property type="project" value="TreeGrafter"/>
</dbReference>
<reference evidence="2" key="1">
    <citation type="submission" date="2020-10" db="EMBL/GenBank/DDBJ databases">
        <authorList>
            <person name="Roach M.J.R."/>
        </authorList>
    </citation>
    <scope>NUCLEOTIDE SEQUENCE</scope>
    <source>
        <strain evidence="2">CBS 1945</strain>
    </source>
</reference>
<dbReference type="PANTHER" id="PTHR37271">
    <property type="entry name" value="KARYOGAMY PROTEIN KAR9"/>
    <property type="match status" value="1"/>
</dbReference>
<dbReference type="PANTHER" id="PTHR37271:SF1">
    <property type="entry name" value="KARYOGAMY PROTEIN KAR9"/>
    <property type="match status" value="1"/>
</dbReference>
<feature type="region of interest" description="Disordered" evidence="1">
    <location>
        <begin position="468"/>
        <end position="491"/>
    </location>
</feature>
<accession>A0A875S4M6</accession>
<dbReference type="AlphaFoldDB" id="A0A875S4M6"/>
<dbReference type="GO" id="GO:0051293">
    <property type="term" value="P:establishment of spindle localization"/>
    <property type="evidence" value="ECO:0007669"/>
    <property type="project" value="TreeGrafter"/>
</dbReference>
<dbReference type="GO" id="GO:0043332">
    <property type="term" value="C:mating projection tip"/>
    <property type="evidence" value="ECO:0007669"/>
    <property type="project" value="TreeGrafter"/>
</dbReference>
<dbReference type="GO" id="GO:0031578">
    <property type="term" value="P:mitotic spindle orientation checkpoint signaling"/>
    <property type="evidence" value="ECO:0007669"/>
    <property type="project" value="TreeGrafter"/>
</dbReference>
<evidence type="ECO:0000313" key="2">
    <source>
        <dbReference type="EMBL" id="QPG76256.1"/>
    </source>
</evidence>
<feature type="compositionally biased region" description="Basic and acidic residues" evidence="1">
    <location>
        <begin position="469"/>
        <end position="484"/>
    </location>
</feature>
<dbReference type="KEGG" id="bnn:FOA43_003642"/>
<dbReference type="GO" id="GO:0005816">
    <property type="term" value="C:spindle pole body"/>
    <property type="evidence" value="ECO:0007669"/>
    <property type="project" value="TreeGrafter"/>
</dbReference>
<feature type="compositionally biased region" description="Low complexity" evidence="1">
    <location>
        <begin position="362"/>
        <end position="374"/>
    </location>
</feature>
<dbReference type="RefSeq" id="XP_038779821.1">
    <property type="nucleotide sequence ID" value="XM_038923893.1"/>
</dbReference>
<evidence type="ECO:0000313" key="3">
    <source>
        <dbReference type="Proteomes" id="UP000662931"/>
    </source>
</evidence>
<gene>
    <name evidence="2" type="ORF">FOA43_003642</name>
</gene>
<dbReference type="GeneID" id="62197042"/>
<dbReference type="EMBL" id="CP064815">
    <property type="protein sequence ID" value="QPG76256.1"/>
    <property type="molecule type" value="Genomic_DNA"/>
</dbReference>